<feature type="chain" id="PRO_5025626792" evidence="1">
    <location>
        <begin position="21"/>
        <end position="105"/>
    </location>
</feature>
<reference evidence="2" key="1">
    <citation type="submission" date="2019-12" db="EMBL/GenBank/DDBJ databases">
        <title>An insight into the sialome of adult female Ixodes ricinus ticks feeding for 6 days.</title>
        <authorList>
            <person name="Perner J."/>
            <person name="Ribeiro J.M.C."/>
        </authorList>
    </citation>
    <scope>NUCLEOTIDE SEQUENCE</scope>
    <source>
        <strain evidence="2">Semi-engorged</strain>
        <tissue evidence="2">Salivary glands</tissue>
    </source>
</reference>
<dbReference type="AlphaFoldDB" id="A0A6B0UGR3"/>
<evidence type="ECO:0000313" key="2">
    <source>
        <dbReference type="EMBL" id="MXU89100.1"/>
    </source>
</evidence>
<name>A0A6B0UGR3_IXORI</name>
<keyword evidence="1" id="KW-0732">Signal</keyword>
<organism evidence="2">
    <name type="scientific">Ixodes ricinus</name>
    <name type="common">Common tick</name>
    <name type="synonym">Acarus ricinus</name>
    <dbReference type="NCBI Taxonomy" id="34613"/>
    <lineage>
        <taxon>Eukaryota</taxon>
        <taxon>Metazoa</taxon>
        <taxon>Ecdysozoa</taxon>
        <taxon>Arthropoda</taxon>
        <taxon>Chelicerata</taxon>
        <taxon>Arachnida</taxon>
        <taxon>Acari</taxon>
        <taxon>Parasitiformes</taxon>
        <taxon>Ixodida</taxon>
        <taxon>Ixodoidea</taxon>
        <taxon>Ixodidae</taxon>
        <taxon>Ixodinae</taxon>
        <taxon>Ixodes</taxon>
    </lineage>
</organism>
<feature type="signal peptide" evidence="1">
    <location>
        <begin position="1"/>
        <end position="20"/>
    </location>
</feature>
<protein>
    <submittedName>
        <fullName evidence="2">Putative secreted protein</fullName>
    </submittedName>
</protein>
<proteinExistence type="predicted"/>
<dbReference type="EMBL" id="GIFC01007017">
    <property type="protein sequence ID" value="MXU89100.1"/>
    <property type="molecule type" value="Transcribed_RNA"/>
</dbReference>
<evidence type="ECO:0000256" key="1">
    <source>
        <dbReference type="SAM" id="SignalP"/>
    </source>
</evidence>
<accession>A0A6B0UGR3</accession>
<sequence length="105" mass="12321">MLKHVCVRVYVFVRFCVCAANDLQEDQRRGVRFRFRRRRHHTIASPHEHAHIRAYTMSILAGVDHLYVGVPASPIWVVSYRHNFCPKPAHGTSKQQYSLHNSRNK</sequence>